<protein>
    <submittedName>
        <fullName evidence="2">Uncharacterized protein</fullName>
    </submittedName>
</protein>
<feature type="compositionally biased region" description="Low complexity" evidence="1">
    <location>
        <begin position="11"/>
        <end position="24"/>
    </location>
</feature>
<feature type="region of interest" description="Disordered" evidence="1">
    <location>
        <begin position="1"/>
        <end position="48"/>
    </location>
</feature>
<evidence type="ECO:0000256" key="1">
    <source>
        <dbReference type="SAM" id="MobiDB-lite"/>
    </source>
</evidence>
<accession>A0AAW0TVF7</accession>
<dbReference type="EMBL" id="JARAKH010000024">
    <property type="protein sequence ID" value="KAK8391505.1"/>
    <property type="molecule type" value="Genomic_DNA"/>
</dbReference>
<keyword evidence="3" id="KW-1185">Reference proteome</keyword>
<comment type="caution">
    <text evidence="2">The sequence shown here is derived from an EMBL/GenBank/DDBJ whole genome shotgun (WGS) entry which is preliminary data.</text>
</comment>
<dbReference type="AlphaFoldDB" id="A0AAW0TVF7"/>
<name>A0AAW0TVF7_SCYPA</name>
<evidence type="ECO:0000313" key="2">
    <source>
        <dbReference type="EMBL" id="KAK8391505.1"/>
    </source>
</evidence>
<organism evidence="2 3">
    <name type="scientific">Scylla paramamosain</name>
    <name type="common">Mud crab</name>
    <dbReference type="NCBI Taxonomy" id="85552"/>
    <lineage>
        <taxon>Eukaryota</taxon>
        <taxon>Metazoa</taxon>
        <taxon>Ecdysozoa</taxon>
        <taxon>Arthropoda</taxon>
        <taxon>Crustacea</taxon>
        <taxon>Multicrustacea</taxon>
        <taxon>Malacostraca</taxon>
        <taxon>Eumalacostraca</taxon>
        <taxon>Eucarida</taxon>
        <taxon>Decapoda</taxon>
        <taxon>Pleocyemata</taxon>
        <taxon>Brachyura</taxon>
        <taxon>Eubrachyura</taxon>
        <taxon>Portunoidea</taxon>
        <taxon>Portunidae</taxon>
        <taxon>Portuninae</taxon>
        <taxon>Scylla</taxon>
    </lineage>
</organism>
<evidence type="ECO:0000313" key="3">
    <source>
        <dbReference type="Proteomes" id="UP001487740"/>
    </source>
</evidence>
<gene>
    <name evidence="2" type="ORF">O3P69_017222</name>
</gene>
<reference evidence="2 3" key="1">
    <citation type="submission" date="2023-03" db="EMBL/GenBank/DDBJ databases">
        <title>High-quality genome of Scylla paramamosain provides insights in environmental adaptation.</title>
        <authorList>
            <person name="Zhang L."/>
        </authorList>
    </citation>
    <scope>NUCLEOTIDE SEQUENCE [LARGE SCALE GENOMIC DNA]</scope>
    <source>
        <strain evidence="2">LZ_2023a</strain>
        <tissue evidence="2">Muscle</tissue>
    </source>
</reference>
<dbReference type="Proteomes" id="UP001487740">
    <property type="component" value="Unassembled WGS sequence"/>
</dbReference>
<sequence length="149" mass="16186">METLQDELIASGPPCSDPNSPNSPVTTAVITGRPPLPASTPHHSRPSRFPLARPCTCYFPPAPPRCNNSSGSCCCSSVPTRPPCVAWRGLGEEYTALEAHQQQKHGGIRFLNPQQNSIRSFIIHHSSLKRRHHEVRLGGGGERGLLQPP</sequence>
<proteinExistence type="predicted"/>